<accession>A0A2P2P9Z5</accession>
<protein>
    <submittedName>
        <fullName evidence="2">Uncharacterized protein</fullName>
    </submittedName>
</protein>
<dbReference type="EMBL" id="GGEC01070969">
    <property type="protein sequence ID" value="MBX51453.1"/>
    <property type="molecule type" value="Transcribed_RNA"/>
</dbReference>
<feature type="transmembrane region" description="Helical" evidence="1">
    <location>
        <begin position="6"/>
        <end position="24"/>
    </location>
</feature>
<organism evidence="2">
    <name type="scientific">Rhizophora mucronata</name>
    <name type="common">Asiatic mangrove</name>
    <dbReference type="NCBI Taxonomy" id="61149"/>
    <lineage>
        <taxon>Eukaryota</taxon>
        <taxon>Viridiplantae</taxon>
        <taxon>Streptophyta</taxon>
        <taxon>Embryophyta</taxon>
        <taxon>Tracheophyta</taxon>
        <taxon>Spermatophyta</taxon>
        <taxon>Magnoliopsida</taxon>
        <taxon>eudicotyledons</taxon>
        <taxon>Gunneridae</taxon>
        <taxon>Pentapetalae</taxon>
        <taxon>rosids</taxon>
        <taxon>fabids</taxon>
        <taxon>Malpighiales</taxon>
        <taxon>Rhizophoraceae</taxon>
        <taxon>Rhizophora</taxon>
    </lineage>
</organism>
<evidence type="ECO:0000256" key="1">
    <source>
        <dbReference type="SAM" id="Phobius"/>
    </source>
</evidence>
<reference evidence="2" key="1">
    <citation type="submission" date="2018-02" db="EMBL/GenBank/DDBJ databases">
        <title>Rhizophora mucronata_Transcriptome.</title>
        <authorList>
            <person name="Meera S.P."/>
            <person name="Sreeshan A."/>
            <person name="Augustine A."/>
        </authorList>
    </citation>
    <scope>NUCLEOTIDE SEQUENCE</scope>
    <source>
        <tissue evidence="2">Leaf</tissue>
    </source>
</reference>
<keyword evidence="1" id="KW-0812">Transmembrane</keyword>
<evidence type="ECO:0000313" key="2">
    <source>
        <dbReference type="EMBL" id="MBX51453.1"/>
    </source>
</evidence>
<keyword evidence="1" id="KW-1133">Transmembrane helix</keyword>
<sequence>MVNNAPYKFFILLTCAYLSLWNVLI</sequence>
<name>A0A2P2P9Z5_RHIMU</name>
<dbReference type="AlphaFoldDB" id="A0A2P2P9Z5"/>
<proteinExistence type="predicted"/>
<keyword evidence="1" id="KW-0472">Membrane</keyword>